<dbReference type="GO" id="GO:0016301">
    <property type="term" value="F:kinase activity"/>
    <property type="evidence" value="ECO:0007669"/>
    <property type="project" value="UniProtKB-KW"/>
</dbReference>
<evidence type="ECO:0000256" key="4">
    <source>
        <dbReference type="ARBA" id="ARBA00022741"/>
    </source>
</evidence>
<dbReference type="Proteomes" id="UP000325302">
    <property type="component" value="Unassembled WGS sequence"/>
</dbReference>
<dbReference type="EC" id="2.7.6.3" evidence="2"/>
<dbReference type="AlphaFoldDB" id="A0A5A9W0D0"/>
<dbReference type="UniPathway" id="UPA00077">
    <property type="reaction ID" value="UER00155"/>
</dbReference>
<protein>
    <recommendedName>
        <fullName evidence="2">2-amino-4-hydroxy-6-hydroxymethyldihydropteridine diphosphokinase</fullName>
        <ecNumber evidence="2">2.7.6.3</ecNumber>
    </recommendedName>
</protein>
<keyword evidence="4" id="KW-0547">Nucleotide-binding</keyword>
<sequence length="172" mass="18958">MARVYLSLGSNQNRDHYIRQGLDALIQAFACLNLSSVYESEAVGFSGDAFYNLVVGLDTSLSVAQLSALLKGIEDANGRDRSAPRFCGRTLDIDILTYDQAAGEIDSVRLPRAEILKNAFVLQPLAEIAGAEVHPVVGATYAELWQAYAGQQKLWPVKFEWRETLLPARIKI</sequence>
<keyword evidence="6" id="KW-0067">ATP-binding</keyword>
<evidence type="ECO:0000259" key="8">
    <source>
        <dbReference type="Pfam" id="PF01288"/>
    </source>
</evidence>
<comment type="pathway">
    <text evidence="1">Cofactor biosynthesis; tetrahydrofolate biosynthesis; 2-amino-4-hydroxy-6-hydroxymethyl-7,8-dihydropteridine diphosphate from 7,8-dihydroneopterin triphosphate: step 4/4.</text>
</comment>
<reference evidence="9 10" key="1">
    <citation type="submission" date="2019-03" db="EMBL/GenBank/DDBJ databases">
        <title>Nitrincola sp. nov. isolated from an Indian soda lake.</title>
        <authorList>
            <person name="Joshi A."/>
            <person name="Thite S.V."/>
            <person name="Joseph N."/>
            <person name="Dhotre D."/>
            <person name="Moorthy M."/>
            <person name="Shouche Y.S."/>
        </authorList>
    </citation>
    <scope>NUCLEOTIDE SEQUENCE [LARGE SCALE GENOMIC DNA]</scope>
    <source>
        <strain evidence="9 10">MEB193</strain>
    </source>
</reference>
<dbReference type="GO" id="GO:0005524">
    <property type="term" value="F:ATP binding"/>
    <property type="evidence" value="ECO:0007669"/>
    <property type="project" value="UniProtKB-KW"/>
</dbReference>
<keyword evidence="10" id="KW-1185">Reference proteome</keyword>
<dbReference type="RefSeq" id="WP_149391885.1">
    <property type="nucleotide sequence ID" value="NZ_SMRS01000013.1"/>
</dbReference>
<dbReference type="Pfam" id="PF01288">
    <property type="entry name" value="HPPK"/>
    <property type="match status" value="1"/>
</dbReference>
<evidence type="ECO:0000256" key="2">
    <source>
        <dbReference type="ARBA" id="ARBA00013253"/>
    </source>
</evidence>
<dbReference type="InterPro" id="IPR035907">
    <property type="entry name" value="Hppk_sf"/>
</dbReference>
<dbReference type="InterPro" id="IPR000550">
    <property type="entry name" value="Hppk"/>
</dbReference>
<evidence type="ECO:0000256" key="6">
    <source>
        <dbReference type="ARBA" id="ARBA00022840"/>
    </source>
</evidence>
<feature type="domain" description="7,8-dihydro-6-hydroxymethylpterin-pyrophosphokinase" evidence="8">
    <location>
        <begin position="5"/>
        <end position="129"/>
    </location>
</feature>
<dbReference type="EMBL" id="SMRS01000013">
    <property type="protein sequence ID" value="KAA0873558.1"/>
    <property type="molecule type" value="Genomic_DNA"/>
</dbReference>
<comment type="caution">
    <text evidence="9">The sequence shown here is derived from an EMBL/GenBank/DDBJ whole genome shotgun (WGS) entry which is preliminary data.</text>
</comment>
<dbReference type="NCBIfam" id="TIGR01498">
    <property type="entry name" value="folK"/>
    <property type="match status" value="1"/>
</dbReference>
<keyword evidence="5 9" id="KW-0418">Kinase</keyword>
<dbReference type="GO" id="GO:0046656">
    <property type="term" value="P:folic acid biosynthetic process"/>
    <property type="evidence" value="ECO:0007669"/>
    <property type="project" value="UniProtKB-KW"/>
</dbReference>
<proteinExistence type="predicted"/>
<keyword evidence="3 9" id="KW-0808">Transferase</keyword>
<dbReference type="CDD" id="cd00483">
    <property type="entry name" value="HPPK"/>
    <property type="match status" value="1"/>
</dbReference>
<evidence type="ECO:0000256" key="7">
    <source>
        <dbReference type="ARBA" id="ARBA00022909"/>
    </source>
</evidence>
<evidence type="ECO:0000256" key="1">
    <source>
        <dbReference type="ARBA" id="ARBA00005051"/>
    </source>
</evidence>
<name>A0A5A9W0D0_9GAMM</name>
<keyword evidence="7" id="KW-0289">Folate biosynthesis</keyword>
<dbReference type="OrthoDB" id="9790168at2"/>
<dbReference type="PANTHER" id="PTHR43071:SF2">
    <property type="entry name" value="2-AMINO-4-HYDROXY-6-HYDROXYMETHYLDIHYDROPTERIDINE PYROPHOSPHOKINASE"/>
    <property type="match status" value="1"/>
</dbReference>
<organism evidence="9 10">
    <name type="scientific">Nitrincola tapanii</name>
    <dbReference type="NCBI Taxonomy" id="1708751"/>
    <lineage>
        <taxon>Bacteria</taxon>
        <taxon>Pseudomonadati</taxon>
        <taxon>Pseudomonadota</taxon>
        <taxon>Gammaproteobacteria</taxon>
        <taxon>Oceanospirillales</taxon>
        <taxon>Oceanospirillaceae</taxon>
        <taxon>Nitrincola</taxon>
    </lineage>
</organism>
<dbReference type="Gene3D" id="3.30.70.560">
    <property type="entry name" value="7,8-Dihydro-6-hydroxymethylpterin-pyrophosphokinase HPPK"/>
    <property type="match status" value="1"/>
</dbReference>
<accession>A0A5A9W0D0</accession>
<dbReference type="SUPFAM" id="SSF55083">
    <property type="entry name" value="6-hydroxymethyl-7,8-dihydropterin pyrophosphokinase, HPPK"/>
    <property type="match status" value="1"/>
</dbReference>
<gene>
    <name evidence="9" type="primary">folK</name>
    <name evidence="9" type="ORF">E1H14_12830</name>
</gene>
<dbReference type="PANTHER" id="PTHR43071">
    <property type="entry name" value="2-AMINO-4-HYDROXY-6-HYDROXYMETHYLDIHYDROPTERIDINE PYROPHOSPHOKINASE"/>
    <property type="match status" value="1"/>
</dbReference>
<evidence type="ECO:0000256" key="5">
    <source>
        <dbReference type="ARBA" id="ARBA00022777"/>
    </source>
</evidence>
<dbReference type="GO" id="GO:0046654">
    <property type="term" value="P:tetrahydrofolate biosynthetic process"/>
    <property type="evidence" value="ECO:0007669"/>
    <property type="project" value="UniProtKB-UniPathway"/>
</dbReference>
<dbReference type="GO" id="GO:0003848">
    <property type="term" value="F:2-amino-4-hydroxy-6-hydroxymethyldihydropteridine diphosphokinase activity"/>
    <property type="evidence" value="ECO:0007669"/>
    <property type="project" value="UniProtKB-EC"/>
</dbReference>
<evidence type="ECO:0000313" key="10">
    <source>
        <dbReference type="Proteomes" id="UP000325302"/>
    </source>
</evidence>
<evidence type="ECO:0000256" key="3">
    <source>
        <dbReference type="ARBA" id="ARBA00022679"/>
    </source>
</evidence>
<evidence type="ECO:0000313" key="9">
    <source>
        <dbReference type="EMBL" id="KAA0873558.1"/>
    </source>
</evidence>